<evidence type="ECO:0000256" key="10">
    <source>
        <dbReference type="NCBIfam" id="TIGR00131"/>
    </source>
</evidence>
<evidence type="ECO:0000256" key="2">
    <source>
        <dbReference type="ARBA" id="ARBA00022679"/>
    </source>
</evidence>
<dbReference type="SUPFAM" id="SSF54211">
    <property type="entry name" value="Ribosomal protein S5 domain 2-like"/>
    <property type="match status" value="1"/>
</dbReference>
<sequence length="435" mass="44580">MTGQGSVGLSWLAPAQDELVVAQLGEAAQTLFGHAPDGVWMAPGRVNLIGEHTDYNSGLSLPFALPHRTYAAVRRRRDGVLRIASVQKGGIGWAGRVEQVRTVAEAGKLGAGEAGRPAGAEEQAGVTDSRSGSPVGWPAYVAGVFAALTEQVGADELGADVLIDGRVPLGAGLSSSAALSCSVAVALRDLVPGLRNLEDADLVAACIRAENDYAGAATGGMDQTISVRAREEHLLLIDSGDGSLTPVPWTLPDHRVLVVDTRAHHSLGDGQYAARRHTCEAAAAALGVGSLSELEAARLDEAEVIAVLGAVPDGLPRVRHVVSENQRVIDLLAALDARDTAQVGALMTASHVSLREDYEVSCRELDVAVGAALAAGAAGARMTGGGFGGSAIALVRGTELNRVAGAVHAAFVAAGLEEPRFLVAEPSRPAGRVSG</sequence>
<dbReference type="FunFam" id="3.30.70.890:FF:000001">
    <property type="entry name" value="Galactokinase"/>
    <property type="match status" value="1"/>
</dbReference>
<keyword evidence="7" id="KW-0460">Magnesium</keyword>
<dbReference type="NCBIfam" id="TIGR00131">
    <property type="entry name" value="gal_kin"/>
    <property type="match status" value="1"/>
</dbReference>
<evidence type="ECO:0000256" key="7">
    <source>
        <dbReference type="ARBA" id="ARBA00022842"/>
    </source>
</evidence>
<dbReference type="PRINTS" id="PR00959">
    <property type="entry name" value="MEVGALKINASE"/>
</dbReference>
<dbReference type="PANTHER" id="PTHR10457">
    <property type="entry name" value="MEVALONATE KINASE/GALACTOKINASE"/>
    <property type="match status" value="1"/>
</dbReference>
<evidence type="ECO:0000256" key="5">
    <source>
        <dbReference type="ARBA" id="ARBA00022777"/>
    </source>
</evidence>
<dbReference type="Pfam" id="PF08544">
    <property type="entry name" value="GHMP_kinases_C"/>
    <property type="match status" value="1"/>
</dbReference>
<evidence type="ECO:0000256" key="8">
    <source>
        <dbReference type="ARBA" id="ARBA00023144"/>
    </source>
</evidence>
<organism evidence="15 16">
    <name type="scientific">Ornithinimicrobium pratense</name>
    <dbReference type="NCBI Taxonomy" id="2593973"/>
    <lineage>
        <taxon>Bacteria</taxon>
        <taxon>Bacillati</taxon>
        <taxon>Actinomycetota</taxon>
        <taxon>Actinomycetes</taxon>
        <taxon>Micrococcales</taxon>
        <taxon>Ornithinimicrobiaceae</taxon>
        <taxon>Ornithinimicrobium</taxon>
    </lineage>
</organism>
<dbReference type="AlphaFoldDB" id="A0A5J6V4L8"/>
<evidence type="ECO:0000313" key="16">
    <source>
        <dbReference type="Proteomes" id="UP000326546"/>
    </source>
</evidence>
<dbReference type="InterPro" id="IPR019741">
    <property type="entry name" value="Galactokinase_CS"/>
</dbReference>
<evidence type="ECO:0000259" key="13">
    <source>
        <dbReference type="Pfam" id="PF08544"/>
    </source>
</evidence>
<dbReference type="SUPFAM" id="SSF55060">
    <property type="entry name" value="GHMP Kinase, C-terminal domain"/>
    <property type="match status" value="1"/>
</dbReference>
<accession>A0A5J6V4L8</accession>
<evidence type="ECO:0000256" key="6">
    <source>
        <dbReference type="ARBA" id="ARBA00022840"/>
    </source>
</evidence>
<evidence type="ECO:0000256" key="11">
    <source>
        <dbReference type="SAM" id="MobiDB-lite"/>
    </source>
</evidence>
<dbReference type="PIRSF" id="PIRSF000530">
    <property type="entry name" value="Galactokinase"/>
    <property type="match status" value="1"/>
</dbReference>
<keyword evidence="9" id="KW-0119">Carbohydrate metabolism</keyword>
<keyword evidence="8" id="KW-0299">Galactose metabolism</keyword>
<feature type="domain" description="Galactokinase N-terminal" evidence="14">
    <location>
        <begin position="30"/>
        <end position="75"/>
    </location>
</feature>
<dbReference type="InterPro" id="IPR014721">
    <property type="entry name" value="Ribsml_uS5_D2-typ_fold_subgr"/>
</dbReference>
<dbReference type="OrthoDB" id="250531at2"/>
<comment type="similarity">
    <text evidence="1">Belongs to the GHMP kinase family. GalK subfamily.</text>
</comment>
<feature type="domain" description="GHMP kinase C-terminal" evidence="13">
    <location>
        <begin position="332"/>
        <end position="411"/>
    </location>
</feature>
<dbReference type="InterPro" id="IPR019539">
    <property type="entry name" value="GalKase_N"/>
</dbReference>
<dbReference type="InterPro" id="IPR036554">
    <property type="entry name" value="GHMP_kinase_C_sf"/>
</dbReference>
<keyword evidence="3" id="KW-0479">Metal-binding</keyword>
<keyword evidence="16" id="KW-1185">Reference proteome</keyword>
<dbReference type="Gene3D" id="3.30.230.10">
    <property type="match status" value="1"/>
</dbReference>
<feature type="compositionally biased region" description="Low complexity" evidence="11">
    <location>
        <begin position="114"/>
        <end position="125"/>
    </location>
</feature>
<evidence type="ECO:0000313" key="15">
    <source>
        <dbReference type="EMBL" id="QFG68537.1"/>
    </source>
</evidence>
<keyword evidence="4" id="KW-0547">Nucleotide-binding</keyword>
<dbReference type="GO" id="GO:0004335">
    <property type="term" value="F:galactokinase activity"/>
    <property type="evidence" value="ECO:0007669"/>
    <property type="project" value="UniProtKB-UniRule"/>
</dbReference>
<dbReference type="InterPro" id="IPR000705">
    <property type="entry name" value="Galactokinase"/>
</dbReference>
<evidence type="ECO:0000256" key="4">
    <source>
        <dbReference type="ARBA" id="ARBA00022741"/>
    </source>
</evidence>
<protein>
    <recommendedName>
        <fullName evidence="10">Galactokinase</fullName>
        <ecNumber evidence="10">2.7.1.6</ecNumber>
    </recommendedName>
</protein>
<evidence type="ECO:0000256" key="1">
    <source>
        <dbReference type="ARBA" id="ARBA00006566"/>
    </source>
</evidence>
<dbReference type="GO" id="GO:0006012">
    <property type="term" value="P:galactose metabolic process"/>
    <property type="evidence" value="ECO:0007669"/>
    <property type="project" value="UniProtKB-UniRule"/>
</dbReference>
<dbReference type="PRINTS" id="PR00473">
    <property type="entry name" value="GALCTOKINASE"/>
</dbReference>
<keyword evidence="6" id="KW-0067">ATP-binding</keyword>
<evidence type="ECO:0000259" key="14">
    <source>
        <dbReference type="Pfam" id="PF10509"/>
    </source>
</evidence>
<dbReference type="Gene3D" id="3.30.70.890">
    <property type="entry name" value="GHMP kinase, C-terminal domain"/>
    <property type="match status" value="1"/>
</dbReference>
<dbReference type="EMBL" id="CP044427">
    <property type="protein sequence ID" value="QFG68537.1"/>
    <property type="molecule type" value="Genomic_DNA"/>
</dbReference>
<dbReference type="InterPro" id="IPR006204">
    <property type="entry name" value="GHMP_kinase_N_dom"/>
</dbReference>
<evidence type="ECO:0000256" key="9">
    <source>
        <dbReference type="ARBA" id="ARBA00023277"/>
    </source>
</evidence>
<keyword evidence="5 15" id="KW-0418">Kinase</keyword>
<dbReference type="Pfam" id="PF00288">
    <property type="entry name" value="GHMP_kinases_N"/>
    <property type="match status" value="1"/>
</dbReference>
<feature type="domain" description="GHMP kinase N-terminal" evidence="12">
    <location>
        <begin position="140"/>
        <end position="227"/>
    </location>
</feature>
<dbReference type="GO" id="GO:0005524">
    <property type="term" value="F:ATP binding"/>
    <property type="evidence" value="ECO:0007669"/>
    <property type="project" value="UniProtKB-UniRule"/>
</dbReference>
<proteinExistence type="inferred from homology"/>
<dbReference type="RefSeq" id="WP_158060925.1">
    <property type="nucleotide sequence ID" value="NZ_CP044427.1"/>
</dbReference>
<gene>
    <name evidence="15" type="primary">galK</name>
    <name evidence="15" type="ORF">FY030_07230</name>
</gene>
<evidence type="ECO:0000259" key="12">
    <source>
        <dbReference type="Pfam" id="PF00288"/>
    </source>
</evidence>
<dbReference type="PROSITE" id="PS00106">
    <property type="entry name" value="GALACTOKINASE"/>
    <property type="match status" value="1"/>
</dbReference>
<dbReference type="InterPro" id="IPR020568">
    <property type="entry name" value="Ribosomal_Su5_D2-typ_SF"/>
</dbReference>
<dbReference type="GO" id="GO:0005829">
    <property type="term" value="C:cytosol"/>
    <property type="evidence" value="ECO:0007669"/>
    <property type="project" value="TreeGrafter"/>
</dbReference>
<dbReference type="GO" id="GO:0046872">
    <property type="term" value="F:metal ion binding"/>
    <property type="evidence" value="ECO:0007669"/>
    <property type="project" value="UniProtKB-KW"/>
</dbReference>
<feature type="region of interest" description="Disordered" evidence="11">
    <location>
        <begin position="111"/>
        <end position="131"/>
    </location>
</feature>
<dbReference type="InterPro" id="IPR006203">
    <property type="entry name" value="GHMP_knse_ATP-bd_CS"/>
</dbReference>
<dbReference type="Proteomes" id="UP000326546">
    <property type="component" value="Chromosome"/>
</dbReference>
<evidence type="ECO:0000256" key="3">
    <source>
        <dbReference type="ARBA" id="ARBA00022723"/>
    </source>
</evidence>
<dbReference type="InterPro" id="IPR006206">
    <property type="entry name" value="Mevalonate/galactokinase"/>
</dbReference>
<dbReference type="PROSITE" id="PS00627">
    <property type="entry name" value="GHMP_KINASES_ATP"/>
    <property type="match status" value="1"/>
</dbReference>
<dbReference type="PANTHER" id="PTHR10457:SF7">
    <property type="entry name" value="GALACTOKINASE-RELATED"/>
    <property type="match status" value="1"/>
</dbReference>
<dbReference type="Pfam" id="PF10509">
    <property type="entry name" value="GalKase_gal_bdg"/>
    <property type="match status" value="1"/>
</dbReference>
<reference evidence="15 16" key="1">
    <citation type="submission" date="2019-09" db="EMBL/GenBank/DDBJ databases">
        <title>Serinicoccus pratensis sp. nov., isolated from meadow soil.</title>
        <authorList>
            <person name="Zhang W."/>
        </authorList>
    </citation>
    <scope>NUCLEOTIDE SEQUENCE [LARGE SCALE GENOMIC DNA]</scope>
    <source>
        <strain evidence="15 16">W204</strain>
    </source>
</reference>
<name>A0A5J6V4L8_9MICO</name>
<dbReference type="KEGG" id="serw:FY030_07230"/>
<keyword evidence="2 15" id="KW-0808">Transferase</keyword>
<dbReference type="InterPro" id="IPR013750">
    <property type="entry name" value="GHMP_kinase_C_dom"/>
</dbReference>
<dbReference type="EC" id="2.7.1.6" evidence="10"/>